<keyword evidence="4 9" id="KW-0479">Metal-binding</keyword>
<evidence type="ECO:0000256" key="4">
    <source>
        <dbReference type="ARBA" id="ARBA00022723"/>
    </source>
</evidence>
<proteinExistence type="predicted"/>
<comment type="caution">
    <text evidence="12">The sequence shown here is derived from an EMBL/GenBank/DDBJ whole genome shotgun (WGS) entry which is preliminary data.</text>
</comment>
<dbReference type="SUPFAM" id="SSF46626">
    <property type="entry name" value="Cytochrome c"/>
    <property type="match status" value="2"/>
</dbReference>
<keyword evidence="3 8" id="KW-0349">Heme</keyword>
<evidence type="ECO:0000259" key="11">
    <source>
        <dbReference type="PROSITE" id="PS51007"/>
    </source>
</evidence>
<feature type="binding site" description="covalent" evidence="8">
    <location>
        <position position="132"/>
    </location>
    <ligand>
        <name>heme c</name>
        <dbReference type="ChEBI" id="CHEBI:61717"/>
        <label>2</label>
    </ligand>
</feature>
<feature type="binding site" description="covalent" evidence="8">
    <location>
        <position position="32"/>
    </location>
    <ligand>
        <name>heme c</name>
        <dbReference type="ChEBI" id="CHEBI:61717"/>
        <label>1</label>
    </ligand>
</feature>
<dbReference type="AlphaFoldDB" id="A0A6N8DPH8"/>
<comment type="subcellular location">
    <subcellularLocation>
        <location evidence="1">Periplasm</location>
    </subcellularLocation>
</comment>
<feature type="binding site" description="axial binding residue" evidence="9">
    <location>
        <position position="175"/>
    </location>
    <ligand>
        <name>heme c</name>
        <dbReference type="ChEBI" id="CHEBI:61717"/>
        <label>2</label>
    </ligand>
    <ligandPart>
        <name>Fe</name>
        <dbReference type="ChEBI" id="CHEBI:18248"/>
    </ligandPart>
</feature>
<accession>A0A6N8DPH8</accession>
<feature type="binding site" description="covalent" evidence="8">
    <location>
        <position position="35"/>
    </location>
    <ligand>
        <name>heme c</name>
        <dbReference type="ChEBI" id="CHEBI:61717"/>
        <label>1</label>
    </ligand>
</feature>
<evidence type="ECO:0000256" key="9">
    <source>
        <dbReference type="PIRSR" id="PIRSR000005-2"/>
    </source>
</evidence>
<dbReference type="GO" id="GO:0042597">
    <property type="term" value="C:periplasmic space"/>
    <property type="evidence" value="ECO:0007669"/>
    <property type="project" value="UniProtKB-SubCell"/>
</dbReference>
<evidence type="ECO:0000313" key="13">
    <source>
        <dbReference type="Proteomes" id="UP000439113"/>
    </source>
</evidence>
<name>A0A6N8DPH8_RHOAC</name>
<dbReference type="GO" id="GO:0009055">
    <property type="term" value="F:electron transfer activity"/>
    <property type="evidence" value="ECO:0007669"/>
    <property type="project" value="InterPro"/>
</dbReference>
<dbReference type="Gene3D" id="1.10.760.10">
    <property type="entry name" value="Cytochrome c-like domain"/>
    <property type="match status" value="2"/>
</dbReference>
<evidence type="ECO:0000256" key="10">
    <source>
        <dbReference type="SAM" id="SignalP"/>
    </source>
</evidence>
<dbReference type="InterPro" id="IPR050597">
    <property type="entry name" value="Cytochrome_c_Oxidase_Subunit"/>
</dbReference>
<feature type="binding site" description="covalent" evidence="8">
    <location>
        <position position="135"/>
    </location>
    <ligand>
        <name>heme c</name>
        <dbReference type="ChEBI" id="CHEBI:61717"/>
        <label>2</label>
    </ligand>
</feature>
<dbReference type="Pfam" id="PF00034">
    <property type="entry name" value="Cytochrom_C"/>
    <property type="match status" value="1"/>
</dbReference>
<evidence type="ECO:0000256" key="3">
    <source>
        <dbReference type="ARBA" id="ARBA00022617"/>
    </source>
</evidence>
<dbReference type="InterPro" id="IPR024167">
    <property type="entry name" value="Cytochrome_c4-like"/>
</dbReference>
<sequence length="198" mass="21683">MNRFALHLAALAITLASTGPLLAEDDLPIRNCTFCHGVSGQGFMVAPRIAGQRPQYIENQLKSFMAQVRDNPYARKYMHNASANLTPNLVTGFAQYFASQAPRPADDGDKNLLATGKDIFENGIPSQNVVACVVCHGPSAEGVRQIPRLGGLSYLYVKRQLDQWNEGYRQAAHPMPKVAKFLSPGEIDALASYLSYVE</sequence>
<dbReference type="RefSeq" id="WP_155447182.1">
    <property type="nucleotide sequence ID" value="NZ_JAOQNR010000017.1"/>
</dbReference>
<dbReference type="OrthoDB" id="8218088at2"/>
<evidence type="ECO:0000256" key="6">
    <source>
        <dbReference type="ARBA" id="ARBA00022982"/>
    </source>
</evidence>
<dbReference type="InterPro" id="IPR009056">
    <property type="entry name" value="Cyt_c-like_dom"/>
</dbReference>
<dbReference type="GO" id="GO:0005506">
    <property type="term" value="F:iron ion binding"/>
    <property type="evidence" value="ECO:0007669"/>
    <property type="project" value="InterPro"/>
</dbReference>
<keyword evidence="10" id="KW-0732">Signal</keyword>
<evidence type="ECO:0000256" key="1">
    <source>
        <dbReference type="ARBA" id="ARBA00004418"/>
    </source>
</evidence>
<dbReference type="PANTHER" id="PTHR33751:SF9">
    <property type="entry name" value="CYTOCHROME C4"/>
    <property type="match status" value="1"/>
</dbReference>
<keyword evidence="7 9" id="KW-0408">Iron</keyword>
<protein>
    <submittedName>
        <fullName evidence="12">C-type cytochrome</fullName>
    </submittedName>
</protein>
<dbReference type="Proteomes" id="UP000439113">
    <property type="component" value="Unassembled WGS sequence"/>
</dbReference>
<evidence type="ECO:0000256" key="7">
    <source>
        <dbReference type="ARBA" id="ARBA00023004"/>
    </source>
</evidence>
<dbReference type="EMBL" id="WNKS01000017">
    <property type="protein sequence ID" value="MTV32492.1"/>
    <property type="molecule type" value="Genomic_DNA"/>
</dbReference>
<dbReference type="InterPro" id="IPR036909">
    <property type="entry name" value="Cyt_c-like_dom_sf"/>
</dbReference>
<evidence type="ECO:0000256" key="2">
    <source>
        <dbReference type="ARBA" id="ARBA00022448"/>
    </source>
</evidence>
<comment type="PTM">
    <text evidence="8">Binds 2 heme c groups covalently per subunit.</text>
</comment>
<feature type="binding site" description="axial binding residue" evidence="9">
    <location>
        <position position="78"/>
    </location>
    <ligand>
        <name>heme c</name>
        <dbReference type="ChEBI" id="CHEBI:61717"/>
        <label>1</label>
    </ligand>
    <ligandPart>
        <name>Fe</name>
        <dbReference type="ChEBI" id="CHEBI:18248"/>
    </ligandPart>
</feature>
<dbReference type="PIRSF" id="PIRSF000005">
    <property type="entry name" value="Cytochrome_c4"/>
    <property type="match status" value="1"/>
</dbReference>
<feature type="chain" id="PRO_5026940938" evidence="10">
    <location>
        <begin position="24"/>
        <end position="198"/>
    </location>
</feature>
<keyword evidence="6" id="KW-0249">Electron transport</keyword>
<dbReference type="GO" id="GO:0020037">
    <property type="term" value="F:heme binding"/>
    <property type="evidence" value="ECO:0007669"/>
    <property type="project" value="InterPro"/>
</dbReference>
<reference evidence="12 13" key="1">
    <citation type="submission" date="2019-11" db="EMBL/GenBank/DDBJ databases">
        <title>Whole-genome sequence of a Rhodoblastus acidophilus DSM 142.</title>
        <authorList>
            <person name="Kyndt J.A."/>
            <person name="Meyer T.E."/>
        </authorList>
    </citation>
    <scope>NUCLEOTIDE SEQUENCE [LARGE SCALE GENOMIC DNA]</scope>
    <source>
        <strain evidence="12 13">DSM 142</strain>
    </source>
</reference>
<evidence type="ECO:0000313" key="12">
    <source>
        <dbReference type="EMBL" id="MTV32492.1"/>
    </source>
</evidence>
<organism evidence="12 13">
    <name type="scientific">Rhodoblastus acidophilus</name>
    <name type="common">Rhodopseudomonas acidophila</name>
    <dbReference type="NCBI Taxonomy" id="1074"/>
    <lineage>
        <taxon>Bacteria</taxon>
        <taxon>Pseudomonadati</taxon>
        <taxon>Pseudomonadota</taxon>
        <taxon>Alphaproteobacteria</taxon>
        <taxon>Hyphomicrobiales</taxon>
        <taxon>Rhodoblastaceae</taxon>
        <taxon>Rhodoblastus</taxon>
    </lineage>
</organism>
<dbReference type="PROSITE" id="PS51007">
    <property type="entry name" value="CYTC"/>
    <property type="match status" value="2"/>
</dbReference>
<gene>
    <name evidence="12" type="ORF">GJ654_16015</name>
</gene>
<keyword evidence="5" id="KW-0574">Periplasm</keyword>
<feature type="binding site" description="axial binding residue" evidence="9">
    <location>
        <position position="36"/>
    </location>
    <ligand>
        <name>heme c</name>
        <dbReference type="ChEBI" id="CHEBI:61717"/>
        <label>1</label>
    </ligand>
    <ligandPart>
        <name>Fe</name>
        <dbReference type="ChEBI" id="CHEBI:18248"/>
    </ligandPart>
</feature>
<feature type="binding site" description="axial binding residue" evidence="9">
    <location>
        <position position="136"/>
    </location>
    <ligand>
        <name>heme c</name>
        <dbReference type="ChEBI" id="CHEBI:61717"/>
        <label>2</label>
    </ligand>
    <ligandPart>
        <name>Fe</name>
        <dbReference type="ChEBI" id="CHEBI:18248"/>
    </ligandPart>
</feature>
<feature type="domain" description="Cytochrome c" evidence="11">
    <location>
        <begin position="14"/>
        <end position="101"/>
    </location>
</feature>
<evidence type="ECO:0000256" key="8">
    <source>
        <dbReference type="PIRSR" id="PIRSR000005-1"/>
    </source>
</evidence>
<evidence type="ECO:0000256" key="5">
    <source>
        <dbReference type="ARBA" id="ARBA00022764"/>
    </source>
</evidence>
<dbReference type="PANTHER" id="PTHR33751">
    <property type="entry name" value="CBB3-TYPE CYTOCHROME C OXIDASE SUBUNIT FIXP"/>
    <property type="match status" value="1"/>
</dbReference>
<feature type="domain" description="Cytochrome c" evidence="11">
    <location>
        <begin position="111"/>
        <end position="198"/>
    </location>
</feature>
<keyword evidence="2" id="KW-0813">Transport</keyword>
<feature type="signal peptide" evidence="10">
    <location>
        <begin position="1"/>
        <end position="23"/>
    </location>
</feature>